<reference evidence="1" key="1">
    <citation type="submission" date="2021-02" db="EMBL/GenBank/DDBJ databases">
        <authorList>
            <person name="Nowell W R."/>
        </authorList>
    </citation>
    <scope>NUCLEOTIDE SEQUENCE</scope>
</reference>
<evidence type="ECO:0000313" key="1">
    <source>
        <dbReference type="EMBL" id="CAF5226093.1"/>
    </source>
</evidence>
<proteinExistence type="predicted"/>
<sequence length="37" mass="4336">MSSSIPSRSIDTDSSQSDQRFRSMSFRIRLELLKLFL</sequence>
<dbReference type="EMBL" id="CAJOBJ010377438">
    <property type="protein sequence ID" value="CAF5226093.1"/>
    <property type="molecule type" value="Genomic_DNA"/>
</dbReference>
<accession>A0A8S3KAY6</accession>
<feature type="non-terminal residue" evidence="1">
    <location>
        <position position="37"/>
    </location>
</feature>
<name>A0A8S3KAY6_9BILA</name>
<protein>
    <submittedName>
        <fullName evidence="1">Uncharacterized protein</fullName>
    </submittedName>
</protein>
<evidence type="ECO:0000313" key="2">
    <source>
        <dbReference type="Proteomes" id="UP000681720"/>
    </source>
</evidence>
<dbReference type="Proteomes" id="UP000681720">
    <property type="component" value="Unassembled WGS sequence"/>
</dbReference>
<comment type="caution">
    <text evidence="1">The sequence shown here is derived from an EMBL/GenBank/DDBJ whole genome shotgun (WGS) entry which is preliminary data.</text>
</comment>
<gene>
    <name evidence="1" type="ORF">GIL414_LOCUS86935</name>
</gene>
<dbReference type="AlphaFoldDB" id="A0A8S3KAY6"/>
<organism evidence="1 2">
    <name type="scientific">Rotaria magnacalcarata</name>
    <dbReference type="NCBI Taxonomy" id="392030"/>
    <lineage>
        <taxon>Eukaryota</taxon>
        <taxon>Metazoa</taxon>
        <taxon>Spiralia</taxon>
        <taxon>Gnathifera</taxon>
        <taxon>Rotifera</taxon>
        <taxon>Eurotatoria</taxon>
        <taxon>Bdelloidea</taxon>
        <taxon>Philodinida</taxon>
        <taxon>Philodinidae</taxon>
        <taxon>Rotaria</taxon>
    </lineage>
</organism>